<organism evidence="2 3">
    <name type="scientific">Algibacter mikhailovii</name>
    <dbReference type="NCBI Taxonomy" id="425498"/>
    <lineage>
        <taxon>Bacteria</taxon>
        <taxon>Pseudomonadati</taxon>
        <taxon>Bacteroidota</taxon>
        <taxon>Flavobacteriia</taxon>
        <taxon>Flavobacteriales</taxon>
        <taxon>Flavobacteriaceae</taxon>
        <taxon>Algibacter</taxon>
    </lineage>
</organism>
<proteinExistence type="predicted"/>
<keyword evidence="3" id="KW-1185">Reference proteome</keyword>
<name>A0A918QUA9_9FLAO</name>
<dbReference type="AlphaFoldDB" id="A0A918QUA9"/>
<dbReference type="RefSeq" id="WP_189359094.1">
    <property type="nucleotide sequence ID" value="NZ_BMWZ01000001.1"/>
</dbReference>
<dbReference type="Pfam" id="PF00302">
    <property type="entry name" value="CAT"/>
    <property type="match status" value="1"/>
</dbReference>
<accession>A0A918QUA9</accession>
<protein>
    <submittedName>
        <fullName evidence="2">Chloramphenicol acetyltransferase</fullName>
    </submittedName>
</protein>
<gene>
    <name evidence="2" type="ORF">GCM10007028_04670</name>
</gene>
<comment type="caution">
    <text evidence="2">The sequence shown here is derived from an EMBL/GenBank/DDBJ whole genome shotgun (WGS) entry which is preliminary data.</text>
</comment>
<reference evidence="2" key="2">
    <citation type="submission" date="2020-09" db="EMBL/GenBank/DDBJ databases">
        <authorList>
            <person name="Sun Q."/>
            <person name="Kim S."/>
        </authorList>
    </citation>
    <scope>NUCLEOTIDE SEQUENCE</scope>
    <source>
        <strain evidence="2">KCTC 12710</strain>
    </source>
</reference>
<dbReference type="Proteomes" id="UP000636004">
    <property type="component" value="Unassembled WGS sequence"/>
</dbReference>
<dbReference type="InterPro" id="IPR023213">
    <property type="entry name" value="CAT-like_dom_sf"/>
</dbReference>
<evidence type="ECO:0000313" key="2">
    <source>
        <dbReference type="EMBL" id="GGZ70567.1"/>
    </source>
</evidence>
<evidence type="ECO:0000313" key="3">
    <source>
        <dbReference type="Proteomes" id="UP000636004"/>
    </source>
</evidence>
<dbReference type="InterPro" id="IPR001707">
    <property type="entry name" value="Cmp_AcTrfase"/>
</dbReference>
<sequence>MKFIDKNTWKRKQLFDHFSRLSDPYFGLTIPFDVTKAYQFTKENNISFFGKYLHDCMKAINDIENFRYRIEQERVVLYDTIHASATMMRTDHTFGFSFIDYDEDLNVFLENIREEKARVMATSDLYPPINGQDCIHCSAIPWVNFSGHKEPVSGELESVPRLAFAKTMKTNDKLIMNVAISVNHALVDGYHVGLFSEKFQMYLNQ</sequence>
<dbReference type="Gene3D" id="3.30.559.10">
    <property type="entry name" value="Chloramphenicol acetyltransferase-like domain"/>
    <property type="match status" value="1"/>
</dbReference>
<dbReference type="SMART" id="SM01059">
    <property type="entry name" value="CAT"/>
    <property type="match status" value="1"/>
</dbReference>
<feature type="active site" description="Proton acceptor" evidence="1">
    <location>
        <position position="184"/>
    </location>
</feature>
<dbReference type="SUPFAM" id="SSF52777">
    <property type="entry name" value="CoA-dependent acyltransferases"/>
    <property type="match status" value="1"/>
</dbReference>
<dbReference type="EMBL" id="BMWZ01000001">
    <property type="protein sequence ID" value="GGZ70567.1"/>
    <property type="molecule type" value="Genomic_DNA"/>
</dbReference>
<evidence type="ECO:0000256" key="1">
    <source>
        <dbReference type="PIRSR" id="PIRSR000440-1"/>
    </source>
</evidence>
<dbReference type="PIRSF" id="PIRSF000440">
    <property type="entry name" value="CAT"/>
    <property type="match status" value="1"/>
</dbReference>
<dbReference type="GO" id="GO:0008811">
    <property type="term" value="F:chloramphenicol O-acetyltransferase activity"/>
    <property type="evidence" value="ECO:0007669"/>
    <property type="project" value="InterPro"/>
</dbReference>
<dbReference type="PANTHER" id="PTHR38474">
    <property type="entry name" value="SLR0299 PROTEIN"/>
    <property type="match status" value="1"/>
</dbReference>
<dbReference type="PANTHER" id="PTHR38474:SF1">
    <property type="entry name" value="SLR0299 PROTEIN"/>
    <property type="match status" value="1"/>
</dbReference>
<reference evidence="2" key="1">
    <citation type="journal article" date="2014" name="Int. J. Syst. Evol. Microbiol.">
        <title>Complete genome sequence of Corynebacterium casei LMG S-19264T (=DSM 44701T), isolated from a smear-ripened cheese.</title>
        <authorList>
            <consortium name="US DOE Joint Genome Institute (JGI-PGF)"/>
            <person name="Walter F."/>
            <person name="Albersmeier A."/>
            <person name="Kalinowski J."/>
            <person name="Ruckert C."/>
        </authorList>
    </citation>
    <scope>NUCLEOTIDE SEQUENCE</scope>
    <source>
        <strain evidence="2">KCTC 12710</strain>
    </source>
</reference>